<proteinExistence type="predicted"/>
<name>A0A1J1I9V3_9DIPT</name>
<dbReference type="EMBL" id="CVRI01000041">
    <property type="protein sequence ID" value="CRK95209.1"/>
    <property type="molecule type" value="Genomic_DNA"/>
</dbReference>
<sequence>MDLIQIPSRCFEPETSWLFELNLFSSFLRFEEGEFFFPLECILNKDASYENLLSRDKKLNRLAITDILSEKKEQ</sequence>
<evidence type="ECO:0000313" key="2">
    <source>
        <dbReference type="Proteomes" id="UP000183832"/>
    </source>
</evidence>
<dbReference type="Proteomes" id="UP000183832">
    <property type="component" value="Unassembled WGS sequence"/>
</dbReference>
<keyword evidence="2" id="KW-1185">Reference proteome</keyword>
<protein>
    <submittedName>
        <fullName evidence="1">CLUMA_CG008798, isoform A</fullName>
    </submittedName>
</protein>
<organism evidence="1 2">
    <name type="scientific">Clunio marinus</name>
    <dbReference type="NCBI Taxonomy" id="568069"/>
    <lineage>
        <taxon>Eukaryota</taxon>
        <taxon>Metazoa</taxon>
        <taxon>Ecdysozoa</taxon>
        <taxon>Arthropoda</taxon>
        <taxon>Hexapoda</taxon>
        <taxon>Insecta</taxon>
        <taxon>Pterygota</taxon>
        <taxon>Neoptera</taxon>
        <taxon>Endopterygota</taxon>
        <taxon>Diptera</taxon>
        <taxon>Nematocera</taxon>
        <taxon>Chironomoidea</taxon>
        <taxon>Chironomidae</taxon>
        <taxon>Clunio</taxon>
    </lineage>
</organism>
<reference evidence="1 2" key="1">
    <citation type="submission" date="2015-04" db="EMBL/GenBank/DDBJ databases">
        <authorList>
            <person name="Syromyatnikov M.Y."/>
            <person name="Popov V.N."/>
        </authorList>
    </citation>
    <scope>NUCLEOTIDE SEQUENCE [LARGE SCALE GENOMIC DNA]</scope>
</reference>
<dbReference type="AlphaFoldDB" id="A0A1J1I9V3"/>
<gene>
    <name evidence="1" type="ORF">CLUMA_CG008798</name>
</gene>
<accession>A0A1J1I9V3</accession>
<evidence type="ECO:0000313" key="1">
    <source>
        <dbReference type="EMBL" id="CRK95209.1"/>
    </source>
</evidence>